<accession>A0A3N4KCX6</accession>
<feature type="compositionally biased region" description="Basic and acidic residues" evidence="1">
    <location>
        <begin position="866"/>
        <end position="884"/>
    </location>
</feature>
<feature type="compositionally biased region" description="Low complexity" evidence="1">
    <location>
        <begin position="295"/>
        <end position="305"/>
    </location>
</feature>
<feature type="compositionally biased region" description="Basic and acidic residues" evidence="1">
    <location>
        <begin position="990"/>
        <end position="1010"/>
    </location>
</feature>
<sequence>MTSCLSLAATHLLWVPPSRPRGSGVERVSAGLAWDLLVGCGSLPGLLAVTGKSWVTEREREKAWMEGCHPFSTRAWRGCGSAPVNRQNEYMERDVSCLCPCAFEASKKKQKKNRKWRGKRKSLVLFSTPGYFSTRTPSALLLPRSSSVASDSGIPEQETPPHHQNYEQQQYLPTIAASQQTTTDDAIYAYLMSAHGHYYNSGGGRDSGGGGGGGGSGGGGGGGGGQPSQSPFYSSQGPPQHHGYVPNSAASPVSNYSNSPPQQQPPPIRSHTAAPYSSGGYAPPSNQAPGGGYYGQPPSHPSQASGPPPSSQGPYRTQQGGGGSRPDRHEFSPSGQSQPPPRSDYGPPASAGGYSPDLPAIIANTHNLPPEVVQRLAEDLMRSIQFGQPGGPGGGGGVAPAGAAPLLTQPVAPHGQQRQGSPAVTTIPAPPPPQPQGGHGPHQPHYGMPPVPGPFPGYGPGGQETAPAPGPPPPHHGQKMTHSQQYGAPPGQASYFPPQPAPIGASGPPHMSPKGPPAMALRDDNLGRKPSHRQSKSNATSSGYGPTPGTSASSTPSGKPKMSMDDGAIFFELWGDLVDKEPGREPRPKEKLVTLLRETANYMIKERPVKESIVITPEKMVDFYTCNAVEKEPLDWKLFFTGRTLASLSSIYRALNCEHFYMPPASDQKPCIPALTPRGFETWMFTQLMSDPNRESQRLQKLVSNWQVINPKTGHPFPKSIPRRCFPEKEDAIISDGWWRVWEEFPRDYSEDSEDETLALPAPGGGHHYPPREQMTPPEAMEGPFVPAGPPHRGGSKKIPMTMPMSYPPDDDEDDRRHGPPKGKSKTPRKPDPHWRESELNPRPILGEEARAAPPTRPHTSHGHHPSADSPDKPRSSRQRDRSEYRHRRHQSRHQSRHRREERSPSPDEGDWSASSGISARTPGSGDGPPLDAPAPPPAGGSKRAEEVVREQREAIRRFEAQNARNRQYDDSYPDEFVPPSPCSSSSSFHFEEYQHPRDRDRERDDRRVAEYAYQDEFERDVRRTSTGGAAAAPAPGSDGGRRSHHGGGRREGPGGFYR</sequence>
<dbReference type="InterPro" id="IPR055936">
    <property type="entry name" value="DUF7514"/>
</dbReference>
<dbReference type="Pfam" id="PF24355">
    <property type="entry name" value="DUF7514"/>
    <property type="match status" value="1"/>
</dbReference>
<feature type="region of interest" description="Disordered" evidence="1">
    <location>
        <begin position="384"/>
        <end position="562"/>
    </location>
</feature>
<evidence type="ECO:0000313" key="3">
    <source>
        <dbReference type="EMBL" id="RPB08327.1"/>
    </source>
</evidence>
<feature type="compositionally biased region" description="Gly residues" evidence="1">
    <location>
        <begin position="388"/>
        <end position="399"/>
    </location>
</feature>
<keyword evidence="4" id="KW-1185">Reference proteome</keyword>
<dbReference type="OrthoDB" id="5413703at2759"/>
<feature type="compositionally biased region" description="Gly residues" evidence="1">
    <location>
        <begin position="207"/>
        <end position="226"/>
    </location>
</feature>
<feature type="compositionally biased region" description="Pro residues" evidence="1">
    <location>
        <begin position="447"/>
        <end position="457"/>
    </location>
</feature>
<dbReference type="PANTHER" id="PTHR39611:SF2">
    <property type="entry name" value="HYDROXYPROLINE-RICH GLYCOPROTEIN DZ-HRGP"/>
    <property type="match status" value="1"/>
</dbReference>
<feature type="compositionally biased region" description="Low complexity" evidence="1">
    <location>
        <begin position="227"/>
        <end position="261"/>
    </location>
</feature>
<organism evidence="3 4">
    <name type="scientific">Morchella conica CCBAS932</name>
    <dbReference type="NCBI Taxonomy" id="1392247"/>
    <lineage>
        <taxon>Eukaryota</taxon>
        <taxon>Fungi</taxon>
        <taxon>Dikarya</taxon>
        <taxon>Ascomycota</taxon>
        <taxon>Pezizomycotina</taxon>
        <taxon>Pezizomycetes</taxon>
        <taxon>Pezizales</taxon>
        <taxon>Morchellaceae</taxon>
        <taxon>Morchella</taxon>
    </lineage>
</organism>
<feature type="compositionally biased region" description="Low complexity" evidence="1">
    <location>
        <begin position="1025"/>
        <end position="1037"/>
    </location>
</feature>
<feature type="compositionally biased region" description="Basic and acidic residues" evidence="1">
    <location>
        <begin position="829"/>
        <end position="851"/>
    </location>
</feature>
<feature type="compositionally biased region" description="Basic residues" evidence="1">
    <location>
        <begin position="885"/>
        <end position="898"/>
    </location>
</feature>
<feature type="region of interest" description="Disordered" evidence="1">
    <location>
        <begin position="207"/>
        <end position="366"/>
    </location>
</feature>
<evidence type="ECO:0000259" key="2">
    <source>
        <dbReference type="Pfam" id="PF24355"/>
    </source>
</evidence>
<evidence type="ECO:0000256" key="1">
    <source>
        <dbReference type="SAM" id="MobiDB-lite"/>
    </source>
</evidence>
<name>A0A3N4KCX6_9PEZI</name>
<feature type="compositionally biased region" description="Low complexity" evidence="1">
    <location>
        <begin position="539"/>
        <end position="561"/>
    </location>
</feature>
<feature type="region of interest" description="Disordered" evidence="1">
    <location>
        <begin position="750"/>
        <end position="1059"/>
    </location>
</feature>
<protein>
    <recommendedName>
        <fullName evidence="2">DUF7514 domain-containing protein</fullName>
    </recommendedName>
</protein>
<feature type="domain" description="DUF7514" evidence="2">
    <location>
        <begin position="586"/>
        <end position="734"/>
    </location>
</feature>
<dbReference type="InParanoid" id="A0A3N4KCX6"/>
<feature type="compositionally biased region" description="Basic and acidic residues" evidence="1">
    <location>
        <begin position="943"/>
        <end position="960"/>
    </location>
</feature>
<dbReference type="EMBL" id="ML119165">
    <property type="protein sequence ID" value="RPB08327.1"/>
    <property type="molecule type" value="Genomic_DNA"/>
</dbReference>
<gene>
    <name evidence="3" type="ORF">P167DRAFT_549080</name>
</gene>
<reference evidence="3 4" key="1">
    <citation type="journal article" date="2018" name="Nat. Ecol. Evol.">
        <title>Pezizomycetes genomes reveal the molecular basis of ectomycorrhizal truffle lifestyle.</title>
        <authorList>
            <person name="Murat C."/>
            <person name="Payen T."/>
            <person name="Noel B."/>
            <person name="Kuo A."/>
            <person name="Morin E."/>
            <person name="Chen J."/>
            <person name="Kohler A."/>
            <person name="Krizsan K."/>
            <person name="Balestrini R."/>
            <person name="Da Silva C."/>
            <person name="Montanini B."/>
            <person name="Hainaut M."/>
            <person name="Levati E."/>
            <person name="Barry K.W."/>
            <person name="Belfiori B."/>
            <person name="Cichocki N."/>
            <person name="Clum A."/>
            <person name="Dockter R.B."/>
            <person name="Fauchery L."/>
            <person name="Guy J."/>
            <person name="Iotti M."/>
            <person name="Le Tacon F."/>
            <person name="Lindquist E.A."/>
            <person name="Lipzen A."/>
            <person name="Malagnac F."/>
            <person name="Mello A."/>
            <person name="Molinier V."/>
            <person name="Miyauchi S."/>
            <person name="Poulain J."/>
            <person name="Riccioni C."/>
            <person name="Rubini A."/>
            <person name="Sitrit Y."/>
            <person name="Splivallo R."/>
            <person name="Traeger S."/>
            <person name="Wang M."/>
            <person name="Zifcakova L."/>
            <person name="Wipf D."/>
            <person name="Zambonelli A."/>
            <person name="Paolocci F."/>
            <person name="Nowrousian M."/>
            <person name="Ottonello S."/>
            <person name="Baldrian P."/>
            <person name="Spatafora J.W."/>
            <person name="Henrissat B."/>
            <person name="Nagy L.G."/>
            <person name="Aury J.M."/>
            <person name="Wincker P."/>
            <person name="Grigoriev I.V."/>
            <person name="Bonfante P."/>
            <person name="Martin F.M."/>
        </authorList>
    </citation>
    <scope>NUCLEOTIDE SEQUENCE [LARGE SCALE GENOMIC DNA]</scope>
    <source>
        <strain evidence="3 4">CCBAS932</strain>
    </source>
</reference>
<feature type="compositionally biased region" description="Basic residues" evidence="1">
    <location>
        <begin position="819"/>
        <end position="828"/>
    </location>
</feature>
<proteinExistence type="predicted"/>
<dbReference type="AlphaFoldDB" id="A0A3N4KCX6"/>
<dbReference type="PANTHER" id="PTHR39611">
    <property type="entry name" value="HYDROXYPROLINE-RICH GLYCOPROTEIN DZ-HRGP-RELATED"/>
    <property type="match status" value="1"/>
</dbReference>
<dbReference type="Proteomes" id="UP000277580">
    <property type="component" value="Unassembled WGS sequence"/>
</dbReference>
<evidence type="ECO:0000313" key="4">
    <source>
        <dbReference type="Proteomes" id="UP000277580"/>
    </source>
</evidence>